<accession>A0A853L5Q2</accession>
<dbReference type="SUPFAM" id="SSF141571">
    <property type="entry name" value="Pentapeptide repeat-like"/>
    <property type="match status" value="3"/>
</dbReference>
<dbReference type="AlphaFoldDB" id="A0A853L5Q2"/>
<name>A0A853L5Q2_9PROT</name>
<dbReference type="EMBL" id="JPVZ01000001">
    <property type="protein sequence ID" value="OAZ12162.1"/>
    <property type="molecule type" value="Genomic_DNA"/>
</dbReference>
<dbReference type="PANTHER" id="PTHR14136:SF17">
    <property type="entry name" value="BTB_POZ DOMAIN-CONTAINING PROTEIN KCTD9"/>
    <property type="match status" value="1"/>
</dbReference>
<evidence type="ECO:0000313" key="1">
    <source>
        <dbReference type="EMBL" id="OAZ12162.1"/>
    </source>
</evidence>
<proteinExistence type="predicted"/>
<dbReference type="PANTHER" id="PTHR14136">
    <property type="entry name" value="BTB_POZ DOMAIN-CONTAINING PROTEIN KCTD9"/>
    <property type="match status" value="1"/>
</dbReference>
<reference evidence="1 2" key="1">
    <citation type="submission" date="2014-07" db="EMBL/GenBank/DDBJ databases">
        <title>Draft genome sequence of Thalassospira tepidiphila 1-1B.</title>
        <authorList>
            <person name="Lai Q."/>
            <person name="Shao Z."/>
        </authorList>
    </citation>
    <scope>NUCLEOTIDE SEQUENCE [LARGE SCALE GENOMIC DNA]</scope>
    <source>
        <strain evidence="1 2">MCCC 1A03514</strain>
    </source>
</reference>
<comment type="caution">
    <text evidence="1">The sequence shown here is derived from an EMBL/GenBank/DDBJ whole genome shotgun (WGS) entry which is preliminary data.</text>
</comment>
<dbReference type="InterPro" id="IPR001646">
    <property type="entry name" value="5peptide_repeat"/>
</dbReference>
<organism evidence="1 2">
    <name type="scientific">Thalassospira tepidiphila MCCC 1A03514</name>
    <dbReference type="NCBI Taxonomy" id="1177930"/>
    <lineage>
        <taxon>Bacteria</taxon>
        <taxon>Pseudomonadati</taxon>
        <taxon>Pseudomonadota</taxon>
        <taxon>Alphaproteobacteria</taxon>
        <taxon>Rhodospirillales</taxon>
        <taxon>Thalassospiraceae</taxon>
        <taxon>Thalassospira</taxon>
    </lineage>
</organism>
<sequence>MRCFRLIGGTTHQMTTRTELVDAIKKHQLFVMKQPGGRRLQLRNGNLSRIKMSKISLEDAVLPGANFIQAQIQDVKFDFCDLFGTNFVEANLEGSSFMRADLRGANMARAKLRNANLTGADLRSGVMVIVDAGREKKVKRQTDLTNADLQGSVMSGANLAESNMSGARLADADLSDANMFAVNLAGADLSGCNLSGAKLKNANLKGAKLKDTLLLGTDLSGANLRNVDLANVDLSQANTSNSIGSKAATPLPDDIRILLNAHTEWLTSGGISGARLDVTGRDLTELDFTGFDLSAACFDDCILRGVLLVDTILVMASMRNADLSRARLSGSIMNGVRMSYANCTKAVLQGVKFGGVEQRDAKGQKTGEVWRADLHATDFSHADLRNSVFDEPHMKGAKLCKANISGVAFGETDLSDVDLDGTNTGSILTGIIPGKV</sequence>
<dbReference type="InterPro" id="IPR051082">
    <property type="entry name" value="Pentapeptide-BTB/POZ_domain"/>
</dbReference>
<dbReference type="Gene3D" id="2.160.20.80">
    <property type="entry name" value="E3 ubiquitin-protein ligase SopA"/>
    <property type="match status" value="3"/>
</dbReference>
<dbReference type="Proteomes" id="UP000094009">
    <property type="component" value="Unassembled WGS sequence"/>
</dbReference>
<evidence type="ECO:0008006" key="3">
    <source>
        <dbReference type="Google" id="ProtNLM"/>
    </source>
</evidence>
<gene>
    <name evidence="1" type="ORF">TH4_03610</name>
</gene>
<evidence type="ECO:0000313" key="2">
    <source>
        <dbReference type="Proteomes" id="UP000094009"/>
    </source>
</evidence>
<protein>
    <recommendedName>
        <fullName evidence="3">Pentapeptide repeat-containing protein</fullName>
    </recommendedName>
</protein>
<dbReference type="Pfam" id="PF00805">
    <property type="entry name" value="Pentapeptide"/>
    <property type="match status" value="6"/>
</dbReference>